<dbReference type="Gene3D" id="3.20.20.80">
    <property type="entry name" value="Glycosidases"/>
    <property type="match status" value="1"/>
</dbReference>
<organism evidence="11 12">
    <name type="scientific">Tessaracoccus rhinocerotis</name>
    <dbReference type="NCBI Taxonomy" id="1689449"/>
    <lineage>
        <taxon>Bacteria</taxon>
        <taxon>Bacillati</taxon>
        <taxon>Actinomycetota</taxon>
        <taxon>Actinomycetes</taxon>
        <taxon>Propionibacteriales</taxon>
        <taxon>Propionibacteriaceae</taxon>
        <taxon>Tessaracoccus</taxon>
    </lineage>
</organism>
<evidence type="ECO:0000256" key="7">
    <source>
        <dbReference type="RuleBase" id="RU361174"/>
    </source>
</evidence>
<keyword evidence="9" id="KW-0732">Signal</keyword>
<dbReference type="GO" id="GO:0031176">
    <property type="term" value="F:endo-1,4-beta-xylanase activity"/>
    <property type="evidence" value="ECO:0007669"/>
    <property type="project" value="UniProtKB-EC"/>
</dbReference>
<dbReference type="GO" id="GO:0030246">
    <property type="term" value="F:carbohydrate binding"/>
    <property type="evidence" value="ECO:0007669"/>
    <property type="project" value="InterPro"/>
</dbReference>
<dbReference type="SUPFAM" id="SSF49344">
    <property type="entry name" value="CBD9-like"/>
    <property type="match status" value="1"/>
</dbReference>
<evidence type="ECO:0000256" key="6">
    <source>
        <dbReference type="ARBA" id="ARBA00023326"/>
    </source>
</evidence>
<proteinExistence type="inferred from homology"/>
<feature type="signal peptide" evidence="9">
    <location>
        <begin position="1"/>
        <end position="35"/>
    </location>
</feature>
<feature type="domain" description="GH10" evidence="10">
    <location>
        <begin position="191"/>
        <end position="529"/>
    </location>
</feature>
<gene>
    <name evidence="11" type="ORF">FOJ82_03430</name>
</gene>
<dbReference type="InterPro" id="IPR001000">
    <property type="entry name" value="GH10_dom"/>
</dbReference>
<dbReference type="InterPro" id="IPR017853">
    <property type="entry name" value="GH"/>
</dbReference>
<dbReference type="Gene3D" id="2.60.40.1190">
    <property type="match status" value="1"/>
</dbReference>
<reference evidence="11 12" key="1">
    <citation type="submission" date="2019-07" db="EMBL/GenBank/DDBJ databases">
        <authorList>
            <person name="Zhou L.-Y."/>
        </authorList>
    </citation>
    <scope>NUCLEOTIDE SEQUENCE [LARGE SCALE GENOMIC DNA]</scope>
    <source>
        <strain evidence="11 12">YIM 101269</strain>
    </source>
</reference>
<dbReference type="SUPFAM" id="SSF49785">
    <property type="entry name" value="Galactose-binding domain-like"/>
    <property type="match status" value="1"/>
</dbReference>
<keyword evidence="4 7" id="KW-0119">Carbohydrate metabolism</keyword>
<keyword evidence="6 7" id="KW-0624">Polysaccharide degradation</keyword>
<dbReference type="RefSeq" id="WP_143937028.1">
    <property type="nucleotide sequence ID" value="NZ_VKKG01000001.1"/>
</dbReference>
<dbReference type="InterPro" id="IPR003305">
    <property type="entry name" value="CenC_carb-bd"/>
</dbReference>
<dbReference type="PRINTS" id="PR00134">
    <property type="entry name" value="GLHYDRLASE10"/>
</dbReference>
<dbReference type="SUPFAM" id="SSF51445">
    <property type="entry name" value="(Trans)glycosidases"/>
    <property type="match status" value="1"/>
</dbReference>
<keyword evidence="12" id="KW-1185">Reference proteome</keyword>
<keyword evidence="2" id="KW-0677">Repeat</keyword>
<dbReference type="OrthoDB" id="9815836at2"/>
<evidence type="ECO:0000256" key="3">
    <source>
        <dbReference type="ARBA" id="ARBA00022801"/>
    </source>
</evidence>
<dbReference type="PROSITE" id="PS51760">
    <property type="entry name" value="GH10_2"/>
    <property type="match status" value="1"/>
</dbReference>
<dbReference type="EC" id="3.2.1.8" evidence="7"/>
<evidence type="ECO:0000256" key="8">
    <source>
        <dbReference type="SAM" id="MobiDB-lite"/>
    </source>
</evidence>
<dbReference type="InterPro" id="IPR008979">
    <property type="entry name" value="Galactose-bd-like_sf"/>
</dbReference>
<keyword evidence="3 7" id="KW-0378">Hydrolase</keyword>
<dbReference type="EMBL" id="VKKG01000001">
    <property type="protein sequence ID" value="TRY19944.1"/>
    <property type="molecule type" value="Genomic_DNA"/>
</dbReference>
<feature type="chain" id="PRO_5022128979" description="Beta-xylanase" evidence="9">
    <location>
        <begin position="36"/>
        <end position="1020"/>
    </location>
</feature>
<feature type="region of interest" description="Disordered" evidence="8">
    <location>
        <begin position="860"/>
        <end position="889"/>
    </location>
</feature>
<dbReference type="SMART" id="SM00633">
    <property type="entry name" value="Glyco_10"/>
    <property type="match status" value="1"/>
</dbReference>
<dbReference type="PANTHER" id="PTHR31490:SF90">
    <property type="entry name" value="ENDO-1,4-BETA-XYLANASE A"/>
    <property type="match status" value="1"/>
</dbReference>
<dbReference type="InterPro" id="IPR010502">
    <property type="entry name" value="Carb-bd_dom_fam9"/>
</dbReference>
<comment type="similarity">
    <text evidence="1 7">Belongs to the glycosyl hydrolase 10 (cellulase F) family.</text>
</comment>
<feature type="compositionally biased region" description="Pro residues" evidence="8">
    <location>
        <begin position="863"/>
        <end position="882"/>
    </location>
</feature>
<dbReference type="PROSITE" id="PS51318">
    <property type="entry name" value="TAT"/>
    <property type="match status" value="1"/>
</dbReference>
<comment type="caution">
    <text evidence="11">The sequence shown here is derived from an EMBL/GenBank/DDBJ whole genome shotgun (WGS) entry which is preliminary data.</text>
</comment>
<evidence type="ECO:0000313" key="11">
    <source>
        <dbReference type="EMBL" id="TRY19944.1"/>
    </source>
</evidence>
<comment type="catalytic activity">
    <reaction evidence="7">
        <text>Endohydrolysis of (1-&gt;4)-beta-D-xylosidic linkages in xylans.</text>
        <dbReference type="EC" id="3.2.1.8"/>
    </reaction>
</comment>
<evidence type="ECO:0000259" key="10">
    <source>
        <dbReference type="PROSITE" id="PS51760"/>
    </source>
</evidence>
<dbReference type="PANTHER" id="PTHR31490">
    <property type="entry name" value="GLYCOSYL HYDROLASE"/>
    <property type="match status" value="1"/>
</dbReference>
<dbReference type="AlphaFoldDB" id="A0A553K5F8"/>
<accession>A0A553K5F8</accession>
<dbReference type="Pfam" id="PF06452">
    <property type="entry name" value="CBM9_1"/>
    <property type="match status" value="1"/>
</dbReference>
<evidence type="ECO:0000256" key="2">
    <source>
        <dbReference type="ARBA" id="ARBA00022737"/>
    </source>
</evidence>
<evidence type="ECO:0000313" key="12">
    <source>
        <dbReference type="Proteomes" id="UP000317638"/>
    </source>
</evidence>
<dbReference type="Pfam" id="PF00331">
    <property type="entry name" value="Glyco_hydro_10"/>
    <property type="match status" value="1"/>
</dbReference>
<protein>
    <recommendedName>
        <fullName evidence="7">Beta-xylanase</fullName>
        <ecNumber evidence="7">3.2.1.8</ecNumber>
    </recommendedName>
</protein>
<name>A0A553K5F8_9ACTN</name>
<keyword evidence="5 7" id="KW-0326">Glycosidase</keyword>
<dbReference type="Proteomes" id="UP000317638">
    <property type="component" value="Unassembled WGS sequence"/>
</dbReference>
<sequence>MRLKDKPSTSRRLLTAALAAALALGAGTLAGPAAAETVETALTNDFESQLEPWAVRGSGEAGATLVAEAHGGEGAALVSGRTASWNGLSASIGGVLEAGAVYELTAWVKLPAGAEGTADIRVSVERDVPDDADDKWVNMATVTGVGAGEWVPVETTLTLPEAPNLIYFETSAGTADFLVDDISIGAVVGEVQDLLPIKDTVDFPVGVAIDQRETTGLASELLLKHFGQITAENHMKPEAWYDEERNFSPDPQVDTLMTYAAENDLAVYGHVLLWHSQVPEWFFQDEAGEPLTDSEADREILRSRLRTHVFDVAEYLATNFGNFGSATNKLVAFDVVNEVISDERTDDGLRRSEWYRILGQDFIDLAFTYADEAFNQVHAEPGVERPVQLFINDYNTEQAGKQDRYLQVIEGLLERDVPVDGVGHQFHVSLSTPISSLDAAIERFAALPVIQAVTELDVTVGTPVTEAALVQQGHYYRDAFQLFREHSDKLFSVTIWGLTDNRSWRSEQAPLAFSATYSAKDAYHGIVDSDDLTPIIRDAVVFAGDVPANAEGLASRTWEDLPLHAVGDVGEFQLRWTPEHLVVWAELPEDASQVTITLGEGATTVSRSDTDAVIDDEGEGWTVLVHVPAELAEGDSLGFDVSVTTPAGVVDWNPGDALGAISLVEELSTIDVLEADGAPTVDAEVDAAWADAQSLTTARVLTGDETAATAEVRALWHGTKLYLLAEVTDDVIDVSASDPWVQDSVEFFVDLGNRKGGAYEATDTQIRINVDGELSFGTGDEATQLARVSSATATTDGGYVVEAAIELGEYAGAGTVQGLDVQVNDGVAGERTGITSWADPTGLGYQNTARWGVARLLVAETPSPSPTPSPTPSPSPSTPAPSPGQDLYSTPGFHNVNGRWWYTECEPYSQTIRCFTEIWATQVKVVDGRFVGETGWHFNNLTYLPYLTRAQWANNPLGYTGQWTAPDGRQWRTECDTAVTGRGGCRSWIWADHVAASLQGDVWTYRNTSGWVLNNIVRFR</sequence>
<dbReference type="Pfam" id="PF02018">
    <property type="entry name" value="CBM_4_9"/>
    <property type="match status" value="1"/>
</dbReference>
<dbReference type="GO" id="GO:0000272">
    <property type="term" value="P:polysaccharide catabolic process"/>
    <property type="evidence" value="ECO:0007669"/>
    <property type="project" value="UniProtKB-KW"/>
</dbReference>
<dbReference type="Gene3D" id="2.60.120.260">
    <property type="entry name" value="Galactose-binding domain-like"/>
    <property type="match status" value="1"/>
</dbReference>
<evidence type="ECO:0000256" key="4">
    <source>
        <dbReference type="ARBA" id="ARBA00023277"/>
    </source>
</evidence>
<dbReference type="InterPro" id="IPR044846">
    <property type="entry name" value="GH10"/>
</dbReference>
<dbReference type="InterPro" id="IPR006311">
    <property type="entry name" value="TAT_signal"/>
</dbReference>
<evidence type="ECO:0000256" key="9">
    <source>
        <dbReference type="SAM" id="SignalP"/>
    </source>
</evidence>
<evidence type="ECO:0000256" key="1">
    <source>
        <dbReference type="ARBA" id="ARBA00007495"/>
    </source>
</evidence>
<evidence type="ECO:0000256" key="5">
    <source>
        <dbReference type="ARBA" id="ARBA00023295"/>
    </source>
</evidence>